<name>A0A9P6VR94_9HELO</name>
<evidence type="ECO:0000313" key="2">
    <source>
        <dbReference type="EMBL" id="KAG0652745.1"/>
    </source>
</evidence>
<reference evidence="2" key="1">
    <citation type="submission" date="2019-07" db="EMBL/GenBank/DDBJ databases">
        <title>Hyphodiscus hymeniophilus genome sequencing and assembly.</title>
        <authorList>
            <person name="Kramer G."/>
            <person name="Nodwell J."/>
        </authorList>
    </citation>
    <scope>NUCLEOTIDE SEQUENCE</scope>
    <source>
        <strain evidence="2">ATCC 34498</strain>
    </source>
</reference>
<sequence>MKLVIGGATGFVGKELLKRALACPEITSIVTLDRRALVVEDLNKEKLTSIVLDDFEHYPTSVMEKIGNADACIWTVAVALTKSMSTPFPETKKVTYDYTVAGIKALSESNKTENPLRFIYFSGAAVDRDLTKEPVFMPEYSKLRAGVEIDLIEFAANSRGAVKVTCVRPGYIKGNRGSGYVEPQLPPGVPTVILEVCVAAVLKQCVEGIEMDPILNDDLERIGKEAMPKYYAAQ</sequence>
<gene>
    <name evidence="2" type="ORF">D0Z07_0367</name>
</gene>
<proteinExistence type="predicted"/>
<feature type="domain" description="NAD(P)-binding" evidence="1">
    <location>
        <begin position="7"/>
        <end position="205"/>
    </location>
</feature>
<dbReference type="SUPFAM" id="SSF51735">
    <property type="entry name" value="NAD(P)-binding Rossmann-fold domains"/>
    <property type="match status" value="1"/>
</dbReference>
<dbReference type="InterPro" id="IPR016040">
    <property type="entry name" value="NAD(P)-bd_dom"/>
</dbReference>
<dbReference type="OrthoDB" id="3535423at2759"/>
<dbReference type="Gene3D" id="3.40.50.720">
    <property type="entry name" value="NAD(P)-binding Rossmann-like Domain"/>
    <property type="match status" value="1"/>
</dbReference>
<keyword evidence="3" id="KW-1185">Reference proteome</keyword>
<protein>
    <recommendedName>
        <fullName evidence="1">NAD(P)-binding domain-containing protein</fullName>
    </recommendedName>
</protein>
<dbReference type="Pfam" id="PF13460">
    <property type="entry name" value="NAD_binding_10"/>
    <property type="match status" value="1"/>
</dbReference>
<dbReference type="PANTHER" id="PTHR14097:SF9">
    <property type="entry name" value="EPIMERASE, PUTATIVE (AFU_ORTHOLOGUE AFUA_8G07320)-RELATED"/>
    <property type="match status" value="1"/>
</dbReference>
<dbReference type="InterPro" id="IPR036291">
    <property type="entry name" value="NAD(P)-bd_dom_sf"/>
</dbReference>
<dbReference type="PANTHER" id="PTHR14097">
    <property type="entry name" value="OXIDOREDUCTASE HTATIP2"/>
    <property type="match status" value="1"/>
</dbReference>
<evidence type="ECO:0000313" key="3">
    <source>
        <dbReference type="Proteomes" id="UP000785200"/>
    </source>
</evidence>
<comment type="caution">
    <text evidence="2">The sequence shown here is derived from an EMBL/GenBank/DDBJ whole genome shotgun (WGS) entry which is preliminary data.</text>
</comment>
<accession>A0A9P6VR94</accession>
<dbReference type="EMBL" id="VNKQ01000002">
    <property type="protein sequence ID" value="KAG0652745.1"/>
    <property type="molecule type" value="Genomic_DNA"/>
</dbReference>
<dbReference type="AlphaFoldDB" id="A0A9P6VR94"/>
<dbReference type="Proteomes" id="UP000785200">
    <property type="component" value="Unassembled WGS sequence"/>
</dbReference>
<organism evidence="2 3">
    <name type="scientific">Hyphodiscus hymeniophilus</name>
    <dbReference type="NCBI Taxonomy" id="353542"/>
    <lineage>
        <taxon>Eukaryota</taxon>
        <taxon>Fungi</taxon>
        <taxon>Dikarya</taxon>
        <taxon>Ascomycota</taxon>
        <taxon>Pezizomycotina</taxon>
        <taxon>Leotiomycetes</taxon>
        <taxon>Helotiales</taxon>
        <taxon>Hyphodiscaceae</taxon>
        <taxon>Hyphodiscus</taxon>
    </lineage>
</organism>
<evidence type="ECO:0000259" key="1">
    <source>
        <dbReference type="Pfam" id="PF13460"/>
    </source>
</evidence>